<dbReference type="KEGG" id="ppd:Ppro_1691"/>
<organism evidence="3 4">
    <name type="scientific">Pelobacter propionicus (strain DSM 2379 / NBRC 103807 / OttBd1)</name>
    <dbReference type="NCBI Taxonomy" id="338966"/>
    <lineage>
        <taxon>Bacteria</taxon>
        <taxon>Pseudomonadati</taxon>
        <taxon>Thermodesulfobacteriota</taxon>
        <taxon>Desulfuromonadia</taxon>
        <taxon>Desulfuromonadales</taxon>
        <taxon>Desulfuromonadaceae</taxon>
        <taxon>Pelobacter</taxon>
    </lineage>
</organism>
<dbReference type="AlphaFoldDB" id="A1APN4"/>
<dbReference type="EMBL" id="CP000482">
    <property type="protein sequence ID" value="ABK99304.1"/>
    <property type="molecule type" value="Genomic_DNA"/>
</dbReference>
<protein>
    <recommendedName>
        <fullName evidence="2">MEMO1 family protein Ppro_1691</fullName>
    </recommendedName>
</protein>
<dbReference type="Gene3D" id="3.40.830.10">
    <property type="entry name" value="LigB-like"/>
    <property type="match status" value="1"/>
</dbReference>
<dbReference type="Pfam" id="PF01875">
    <property type="entry name" value="Memo"/>
    <property type="match status" value="1"/>
</dbReference>
<evidence type="ECO:0000313" key="3">
    <source>
        <dbReference type="EMBL" id="ABK99304.1"/>
    </source>
</evidence>
<proteinExistence type="inferred from homology"/>
<dbReference type="STRING" id="338966.Ppro_1691"/>
<dbReference type="HOGENOM" id="CLU_038085_2_0_7"/>
<dbReference type="NCBIfam" id="TIGR04336">
    <property type="entry name" value="AmmeMemoSam_B"/>
    <property type="match status" value="1"/>
</dbReference>
<evidence type="ECO:0000256" key="1">
    <source>
        <dbReference type="ARBA" id="ARBA00006315"/>
    </source>
</evidence>
<accession>A1APN4</accession>
<gene>
    <name evidence="3" type="ordered locus">Ppro_1691</name>
</gene>
<dbReference type="PANTHER" id="PTHR11060:SF0">
    <property type="entry name" value="PROTEIN MEMO1"/>
    <property type="match status" value="1"/>
</dbReference>
<dbReference type="SUPFAM" id="SSF53213">
    <property type="entry name" value="LigB-like"/>
    <property type="match status" value="1"/>
</dbReference>
<dbReference type="CDD" id="cd07361">
    <property type="entry name" value="MEMO_like"/>
    <property type="match status" value="1"/>
</dbReference>
<dbReference type="OrthoDB" id="9785549at2"/>
<dbReference type="HAMAP" id="MF_00055">
    <property type="entry name" value="MEMO1"/>
    <property type="match status" value="1"/>
</dbReference>
<sequence length="267" mass="28358">MQRQPVVAGQFYPGNPDQLRNDLARMIPQADPKRRVRGIIAPHAGYVYSGAIAGQAYGAIQIPATALIIGPNHHGAGDPAALFPAGQWLTPLGPVTINSRLNDLIATHVPFVHLDSLAHRFEHSLEVQLPFLQALRPEITCAALCLGHGDYTLLKELGEGIAAAIREYGEDVLIVASSDMTHYESAASARRKDDLALERVLAFDPQGLLHVCRSEMISMCGAVPAAVMLIAARELGATAAEVVAYGTSGDVTGDNRQVVGYAAVLVA</sequence>
<dbReference type="InterPro" id="IPR002737">
    <property type="entry name" value="MEMO1_fam"/>
</dbReference>
<dbReference type="RefSeq" id="WP_011735581.1">
    <property type="nucleotide sequence ID" value="NC_008609.1"/>
</dbReference>
<dbReference type="PANTHER" id="PTHR11060">
    <property type="entry name" value="PROTEIN MEMO1"/>
    <property type="match status" value="1"/>
</dbReference>
<comment type="similarity">
    <text evidence="1 2">Belongs to the MEMO1 family.</text>
</comment>
<name>A1APN4_PELPD</name>
<reference evidence="3 4" key="1">
    <citation type="submission" date="2006-10" db="EMBL/GenBank/DDBJ databases">
        <title>Complete sequence of chromosome of Pelobacter propionicus DSM 2379.</title>
        <authorList>
            <consortium name="US DOE Joint Genome Institute"/>
            <person name="Copeland A."/>
            <person name="Lucas S."/>
            <person name="Lapidus A."/>
            <person name="Barry K."/>
            <person name="Detter J.C."/>
            <person name="Glavina del Rio T."/>
            <person name="Hammon N."/>
            <person name="Israni S."/>
            <person name="Dalin E."/>
            <person name="Tice H."/>
            <person name="Pitluck S."/>
            <person name="Saunders E."/>
            <person name="Brettin T."/>
            <person name="Bruce D."/>
            <person name="Han C."/>
            <person name="Tapia R."/>
            <person name="Schmutz J."/>
            <person name="Larimer F."/>
            <person name="Land M."/>
            <person name="Hauser L."/>
            <person name="Kyrpides N."/>
            <person name="Kim E."/>
            <person name="Lovley D."/>
            <person name="Richardson P."/>
        </authorList>
    </citation>
    <scope>NUCLEOTIDE SEQUENCE [LARGE SCALE GENOMIC DNA]</scope>
    <source>
        <strain evidence="4">DSM 2379 / NBRC 103807 / OttBd1</strain>
    </source>
</reference>
<dbReference type="eggNOG" id="COG1355">
    <property type="taxonomic scope" value="Bacteria"/>
</dbReference>
<evidence type="ECO:0000313" key="4">
    <source>
        <dbReference type="Proteomes" id="UP000006732"/>
    </source>
</evidence>
<dbReference type="Proteomes" id="UP000006732">
    <property type="component" value="Chromosome"/>
</dbReference>
<keyword evidence="4" id="KW-1185">Reference proteome</keyword>
<evidence type="ECO:0000256" key="2">
    <source>
        <dbReference type="HAMAP-Rule" id="MF_00055"/>
    </source>
</evidence>